<evidence type="ECO:0000313" key="1">
    <source>
        <dbReference type="EMBL" id="KZP22186.1"/>
    </source>
</evidence>
<organism evidence="1 2">
    <name type="scientific">Athelia psychrophila</name>
    <dbReference type="NCBI Taxonomy" id="1759441"/>
    <lineage>
        <taxon>Eukaryota</taxon>
        <taxon>Fungi</taxon>
        <taxon>Dikarya</taxon>
        <taxon>Basidiomycota</taxon>
        <taxon>Agaricomycotina</taxon>
        <taxon>Agaricomycetes</taxon>
        <taxon>Agaricomycetidae</taxon>
        <taxon>Atheliales</taxon>
        <taxon>Atheliaceae</taxon>
        <taxon>Athelia</taxon>
    </lineage>
</organism>
<dbReference type="Proteomes" id="UP000076532">
    <property type="component" value="Unassembled WGS sequence"/>
</dbReference>
<protein>
    <submittedName>
        <fullName evidence="1">Uncharacterized protein</fullName>
    </submittedName>
</protein>
<accession>A0A166KRM9</accession>
<sequence>MTKHDPTDDISCVDVDLPSSYAAVDIRQLRDLDKFCPQNCQGLLVTNGSAPLNSDLDAYMPCRSFMRRLLPPHYHQFLIEERFWAKLITRLQRSTFLSPFSPWHRYGRIYNTDQWRPLAAETIPFPILLEEPWEQERFTCIGRGTTTYLSNAANRLGCYFCSSDIFQLASYWRDLVGSLVHYRRALCVLQPYDDAFSGAFKKKGGRI</sequence>
<gene>
    <name evidence="1" type="ORF">FIBSPDRAFT_953038</name>
</gene>
<reference evidence="1 2" key="1">
    <citation type="journal article" date="2016" name="Mol. Biol. Evol.">
        <title>Comparative Genomics of Early-Diverging Mushroom-Forming Fungi Provides Insights into the Origins of Lignocellulose Decay Capabilities.</title>
        <authorList>
            <person name="Nagy L.G."/>
            <person name="Riley R."/>
            <person name="Tritt A."/>
            <person name="Adam C."/>
            <person name="Daum C."/>
            <person name="Floudas D."/>
            <person name="Sun H."/>
            <person name="Yadav J.S."/>
            <person name="Pangilinan J."/>
            <person name="Larsson K.H."/>
            <person name="Matsuura K."/>
            <person name="Barry K."/>
            <person name="Labutti K."/>
            <person name="Kuo R."/>
            <person name="Ohm R.A."/>
            <person name="Bhattacharya S.S."/>
            <person name="Shirouzu T."/>
            <person name="Yoshinaga Y."/>
            <person name="Martin F.M."/>
            <person name="Grigoriev I.V."/>
            <person name="Hibbett D.S."/>
        </authorList>
    </citation>
    <scope>NUCLEOTIDE SEQUENCE [LARGE SCALE GENOMIC DNA]</scope>
    <source>
        <strain evidence="1 2">CBS 109695</strain>
    </source>
</reference>
<name>A0A166KRM9_9AGAM</name>
<evidence type="ECO:0000313" key="2">
    <source>
        <dbReference type="Proteomes" id="UP000076532"/>
    </source>
</evidence>
<dbReference type="EMBL" id="KV417541">
    <property type="protein sequence ID" value="KZP22186.1"/>
    <property type="molecule type" value="Genomic_DNA"/>
</dbReference>
<dbReference type="AlphaFoldDB" id="A0A166KRM9"/>
<keyword evidence="2" id="KW-1185">Reference proteome</keyword>
<proteinExistence type="predicted"/>